<dbReference type="EMBL" id="BPVZ01001577">
    <property type="protein sequence ID" value="GKV53599.1"/>
    <property type="molecule type" value="Genomic_DNA"/>
</dbReference>
<sequence length="137" mass="15686">MPMVNLSTTQPTRFGSRLIQLCFLGFRLPFPMKFSSYFENLIKARDAWLSIEKLFHDETDRGKAIVRGSQNMDIEGGMVRPYRVCIISREDLDRRGAALFFLTESSDEWDGAATLQLELMYWSRGGSSDSSRSRTSN</sequence>
<comment type="caution">
    <text evidence="1">The sequence shown here is derived from an EMBL/GenBank/DDBJ whole genome shotgun (WGS) entry which is preliminary data.</text>
</comment>
<reference evidence="1 2" key="1">
    <citation type="journal article" date="2021" name="Commun. Biol.">
        <title>The genome of Shorea leprosula (Dipterocarpaceae) highlights the ecological relevance of drought in aseasonal tropical rainforests.</title>
        <authorList>
            <person name="Ng K.K.S."/>
            <person name="Kobayashi M.J."/>
            <person name="Fawcett J.A."/>
            <person name="Hatakeyama M."/>
            <person name="Paape T."/>
            <person name="Ng C.H."/>
            <person name="Ang C.C."/>
            <person name="Tnah L.H."/>
            <person name="Lee C.T."/>
            <person name="Nishiyama T."/>
            <person name="Sese J."/>
            <person name="O'Brien M.J."/>
            <person name="Copetti D."/>
            <person name="Mohd Noor M.I."/>
            <person name="Ong R.C."/>
            <person name="Putra M."/>
            <person name="Sireger I.Z."/>
            <person name="Indrioko S."/>
            <person name="Kosugi Y."/>
            <person name="Izuno A."/>
            <person name="Isagi Y."/>
            <person name="Lee S.L."/>
            <person name="Shimizu K.K."/>
        </authorList>
    </citation>
    <scope>NUCLEOTIDE SEQUENCE [LARGE SCALE GENOMIC DNA]</scope>
    <source>
        <strain evidence="1">214</strain>
    </source>
</reference>
<organism evidence="1 2">
    <name type="scientific">Rubroshorea leprosula</name>
    <dbReference type="NCBI Taxonomy" id="152421"/>
    <lineage>
        <taxon>Eukaryota</taxon>
        <taxon>Viridiplantae</taxon>
        <taxon>Streptophyta</taxon>
        <taxon>Embryophyta</taxon>
        <taxon>Tracheophyta</taxon>
        <taxon>Spermatophyta</taxon>
        <taxon>Magnoliopsida</taxon>
        <taxon>eudicotyledons</taxon>
        <taxon>Gunneridae</taxon>
        <taxon>Pentapetalae</taxon>
        <taxon>rosids</taxon>
        <taxon>malvids</taxon>
        <taxon>Malvales</taxon>
        <taxon>Dipterocarpaceae</taxon>
        <taxon>Rubroshorea</taxon>
    </lineage>
</organism>
<protein>
    <submittedName>
        <fullName evidence="1">Uncharacterized protein</fullName>
    </submittedName>
</protein>
<keyword evidence="2" id="KW-1185">Reference proteome</keyword>
<gene>
    <name evidence="1" type="ORF">SLEP1_g60118</name>
</gene>
<name>A0AAV5MWX7_9ROSI</name>
<accession>A0AAV5MWX7</accession>
<dbReference type="Proteomes" id="UP001054252">
    <property type="component" value="Unassembled WGS sequence"/>
</dbReference>
<evidence type="ECO:0000313" key="2">
    <source>
        <dbReference type="Proteomes" id="UP001054252"/>
    </source>
</evidence>
<evidence type="ECO:0000313" key="1">
    <source>
        <dbReference type="EMBL" id="GKV53599.1"/>
    </source>
</evidence>
<proteinExistence type="predicted"/>
<dbReference type="AlphaFoldDB" id="A0AAV5MWX7"/>